<evidence type="ECO:0000256" key="6">
    <source>
        <dbReference type="ARBA" id="ARBA00023110"/>
    </source>
</evidence>
<dbReference type="InterPro" id="IPR001179">
    <property type="entry name" value="PPIase_FKBP_dom"/>
</dbReference>
<comment type="similarity">
    <text evidence="3">Belongs to the FKBP-type PPIase family.</text>
</comment>
<dbReference type="EC" id="5.2.1.8" evidence="4"/>
<evidence type="ECO:0000256" key="3">
    <source>
        <dbReference type="ARBA" id="ARBA00006577"/>
    </source>
</evidence>
<keyword evidence="5" id="KW-0963">Cytoplasm</keyword>
<gene>
    <name evidence="10" type="ORF">MNBD_GAMMA14-1197</name>
</gene>
<dbReference type="SUPFAM" id="SSF54534">
    <property type="entry name" value="FKBP-like"/>
    <property type="match status" value="1"/>
</dbReference>
<keyword evidence="6" id="KW-0697">Rotamase</keyword>
<name>A0A3B0YDR7_9ZZZZ</name>
<comment type="subcellular location">
    <subcellularLocation>
        <location evidence="2">Cytoplasm</location>
    </subcellularLocation>
</comment>
<feature type="domain" description="PPIase FKBP-type" evidence="9">
    <location>
        <begin position="9"/>
        <end position="88"/>
    </location>
</feature>
<reference evidence="10" key="1">
    <citation type="submission" date="2018-06" db="EMBL/GenBank/DDBJ databases">
        <authorList>
            <person name="Zhirakovskaya E."/>
        </authorList>
    </citation>
    <scope>NUCLEOTIDE SEQUENCE</scope>
</reference>
<evidence type="ECO:0000256" key="4">
    <source>
        <dbReference type="ARBA" id="ARBA00013194"/>
    </source>
</evidence>
<dbReference type="PANTHER" id="PTHR47861">
    <property type="entry name" value="FKBP-TYPE PEPTIDYL-PROLYL CIS-TRANS ISOMERASE SLYD"/>
    <property type="match status" value="1"/>
</dbReference>
<comment type="catalytic activity">
    <reaction evidence="1">
        <text>[protein]-peptidylproline (omega=180) = [protein]-peptidylproline (omega=0)</text>
        <dbReference type="Rhea" id="RHEA:16237"/>
        <dbReference type="Rhea" id="RHEA-COMP:10747"/>
        <dbReference type="Rhea" id="RHEA-COMP:10748"/>
        <dbReference type="ChEBI" id="CHEBI:83833"/>
        <dbReference type="ChEBI" id="CHEBI:83834"/>
        <dbReference type="EC" id="5.2.1.8"/>
    </reaction>
</comment>
<organism evidence="10">
    <name type="scientific">hydrothermal vent metagenome</name>
    <dbReference type="NCBI Taxonomy" id="652676"/>
    <lineage>
        <taxon>unclassified sequences</taxon>
        <taxon>metagenomes</taxon>
        <taxon>ecological metagenomes</taxon>
    </lineage>
</organism>
<dbReference type="PROSITE" id="PS50059">
    <property type="entry name" value="FKBP_PPIASE"/>
    <property type="match status" value="1"/>
</dbReference>
<evidence type="ECO:0000256" key="7">
    <source>
        <dbReference type="ARBA" id="ARBA00023186"/>
    </source>
</evidence>
<evidence type="ECO:0000313" key="10">
    <source>
        <dbReference type="EMBL" id="VAW74383.1"/>
    </source>
</evidence>
<accession>A0A3B0YDR7</accession>
<dbReference type="InterPro" id="IPR046357">
    <property type="entry name" value="PPIase_dom_sf"/>
</dbReference>
<sequence length="159" mass="17184">MSDTVVGKQKVVSITYSIVSDSGEVLEQSDIPVSYAHGGVNQMFPDVEAALEGRAVGDSIQVVLPPEKAFGEHDPSLTFVDDIDNVPPEFRHVGAEVEMRNDQGETRSFLVSKIEEGKLTVDGNHPFAGKTLTYAVTINDIRDATDEEMEKGASAPVLH</sequence>
<dbReference type="AlphaFoldDB" id="A0A3B0YDR7"/>
<protein>
    <recommendedName>
        <fullName evidence="4">peptidylprolyl isomerase</fullName>
        <ecNumber evidence="4">5.2.1.8</ecNumber>
    </recommendedName>
</protein>
<dbReference type="Gene3D" id="3.10.50.40">
    <property type="match status" value="1"/>
</dbReference>
<dbReference type="GO" id="GO:0042026">
    <property type="term" value="P:protein refolding"/>
    <property type="evidence" value="ECO:0007669"/>
    <property type="project" value="UniProtKB-ARBA"/>
</dbReference>
<dbReference type="GO" id="GO:0005737">
    <property type="term" value="C:cytoplasm"/>
    <property type="evidence" value="ECO:0007669"/>
    <property type="project" value="UniProtKB-SubCell"/>
</dbReference>
<evidence type="ECO:0000256" key="8">
    <source>
        <dbReference type="ARBA" id="ARBA00023235"/>
    </source>
</evidence>
<evidence type="ECO:0000256" key="2">
    <source>
        <dbReference type="ARBA" id="ARBA00004496"/>
    </source>
</evidence>
<dbReference type="EMBL" id="UOFM01000093">
    <property type="protein sequence ID" value="VAW74383.1"/>
    <property type="molecule type" value="Genomic_DNA"/>
</dbReference>
<dbReference type="PANTHER" id="PTHR47861:SF3">
    <property type="entry name" value="FKBP-TYPE PEPTIDYL-PROLYL CIS-TRANS ISOMERASE SLYD"/>
    <property type="match status" value="1"/>
</dbReference>
<dbReference type="Pfam" id="PF00254">
    <property type="entry name" value="FKBP_C"/>
    <property type="match status" value="1"/>
</dbReference>
<evidence type="ECO:0000259" key="9">
    <source>
        <dbReference type="PROSITE" id="PS50059"/>
    </source>
</evidence>
<keyword evidence="8 10" id="KW-0413">Isomerase</keyword>
<dbReference type="GO" id="GO:0003755">
    <property type="term" value="F:peptidyl-prolyl cis-trans isomerase activity"/>
    <property type="evidence" value="ECO:0007669"/>
    <property type="project" value="UniProtKB-KW"/>
</dbReference>
<keyword evidence="7" id="KW-0143">Chaperone</keyword>
<evidence type="ECO:0000256" key="5">
    <source>
        <dbReference type="ARBA" id="ARBA00022490"/>
    </source>
</evidence>
<proteinExistence type="inferred from homology"/>
<evidence type="ECO:0000256" key="1">
    <source>
        <dbReference type="ARBA" id="ARBA00000971"/>
    </source>
</evidence>